<protein>
    <submittedName>
        <fullName evidence="2">Phage transcriptional activator, RinA family</fullName>
    </submittedName>
</protein>
<dbReference type="STRING" id="334253.SAMN04487943_101317"/>
<reference evidence="3" key="1">
    <citation type="submission" date="2016-10" db="EMBL/GenBank/DDBJ databases">
        <authorList>
            <person name="Varghese N."/>
            <person name="Submissions S."/>
        </authorList>
    </citation>
    <scope>NUCLEOTIDE SEQUENCE [LARGE SCALE GENOMIC DNA]</scope>
    <source>
        <strain evidence="3">CGMCC 1.4250</strain>
    </source>
</reference>
<organism evidence="2 3">
    <name type="scientific">Gracilibacillus orientalis</name>
    <dbReference type="NCBI Taxonomy" id="334253"/>
    <lineage>
        <taxon>Bacteria</taxon>
        <taxon>Bacillati</taxon>
        <taxon>Bacillota</taxon>
        <taxon>Bacilli</taxon>
        <taxon>Bacillales</taxon>
        <taxon>Bacillaceae</taxon>
        <taxon>Gracilibacillus</taxon>
    </lineage>
</organism>
<evidence type="ECO:0000313" key="3">
    <source>
        <dbReference type="Proteomes" id="UP000198565"/>
    </source>
</evidence>
<dbReference type="NCBIfam" id="TIGR01636">
    <property type="entry name" value="phage_rinA"/>
    <property type="match status" value="1"/>
</dbReference>
<dbReference type="RefSeq" id="WP_091480165.1">
    <property type="nucleotide sequence ID" value="NZ_FOTR01000001.1"/>
</dbReference>
<gene>
    <name evidence="2" type="ORF">SAMN04487943_101317</name>
</gene>
<evidence type="ECO:0000313" key="2">
    <source>
        <dbReference type="EMBL" id="SFL39200.1"/>
    </source>
</evidence>
<accession>A0A1I4HBR1</accession>
<name>A0A1I4HBR1_9BACI</name>
<dbReference type="AlphaFoldDB" id="A0A1I4HBR1"/>
<dbReference type="InterPro" id="IPR006523">
    <property type="entry name" value="RinA"/>
</dbReference>
<sequence length="145" mass="17292">MQELQITKSTFKKVEAEWFNYHKTLKEIKLLEDSILHPFEEDPDDPTIVKGTNSVRMPGNPTERTATRLTTHKQLSYLREVTSAIETVYNESPDNYKDLIRLRYWKRNNKLTWIGIAFQLNISERQARRWRNEIVQATIEILGWR</sequence>
<feature type="region of interest" description="Disordered" evidence="1">
    <location>
        <begin position="42"/>
        <end position="61"/>
    </location>
</feature>
<keyword evidence="3" id="KW-1185">Reference proteome</keyword>
<dbReference type="OrthoDB" id="2735906at2"/>
<dbReference type="Proteomes" id="UP000198565">
    <property type="component" value="Unassembled WGS sequence"/>
</dbReference>
<dbReference type="EMBL" id="FOTR01000001">
    <property type="protein sequence ID" value="SFL39200.1"/>
    <property type="molecule type" value="Genomic_DNA"/>
</dbReference>
<proteinExistence type="predicted"/>
<evidence type="ECO:0000256" key="1">
    <source>
        <dbReference type="SAM" id="MobiDB-lite"/>
    </source>
</evidence>